<dbReference type="InterPro" id="IPR003488">
    <property type="entry name" value="DprA"/>
</dbReference>
<dbReference type="RefSeq" id="WP_198883819.1">
    <property type="nucleotide sequence ID" value="NZ_JAEKJA010000021.1"/>
</dbReference>
<evidence type="ECO:0000313" key="4">
    <source>
        <dbReference type="EMBL" id="MBJ3777916.1"/>
    </source>
</evidence>
<dbReference type="PANTHER" id="PTHR43022:SF1">
    <property type="entry name" value="PROTEIN SMF"/>
    <property type="match status" value="1"/>
</dbReference>
<comment type="caution">
    <text evidence="4">The sequence shown here is derived from an EMBL/GenBank/DDBJ whole genome shotgun (WGS) entry which is preliminary data.</text>
</comment>
<dbReference type="NCBIfam" id="TIGR00732">
    <property type="entry name" value="dprA"/>
    <property type="match status" value="1"/>
</dbReference>
<gene>
    <name evidence="4" type="primary">dprA</name>
    <name evidence="4" type="ORF">JCR33_19600</name>
</gene>
<dbReference type="SUPFAM" id="SSF102405">
    <property type="entry name" value="MCP/YpsA-like"/>
    <property type="match status" value="1"/>
</dbReference>
<dbReference type="Gene3D" id="3.40.50.450">
    <property type="match status" value="1"/>
</dbReference>
<dbReference type="InterPro" id="IPR041614">
    <property type="entry name" value="DprA_WH"/>
</dbReference>
<evidence type="ECO:0000256" key="1">
    <source>
        <dbReference type="ARBA" id="ARBA00006525"/>
    </source>
</evidence>
<reference evidence="4" key="1">
    <citation type="submission" date="2020-12" db="EMBL/GenBank/DDBJ databases">
        <title>Bacterial taxonomy.</title>
        <authorList>
            <person name="Pan X."/>
        </authorList>
    </citation>
    <scope>NUCLEOTIDE SEQUENCE</scope>
    <source>
        <strain evidence="4">B2012</strain>
    </source>
</reference>
<dbReference type="Pfam" id="PF02481">
    <property type="entry name" value="DNA_processg_A"/>
    <property type="match status" value="1"/>
</dbReference>
<evidence type="ECO:0000259" key="2">
    <source>
        <dbReference type="Pfam" id="PF02481"/>
    </source>
</evidence>
<protein>
    <submittedName>
        <fullName evidence="4">DNA-protecting protein DprA</fullName>
    </submittedName>
</protein>
<keyword evidence="5" id="KW-1185">Reference proteome</keyword>
<accession>A0A934IN11</accession>
<name>A0A934IN11_9HYPH</name>
<dbReference type="Proteomes" id="UP000609531">
    <property type="component" value="Unassembled WGS sequence"/>
</dbReference>
<dbReference type="GO" id="GO:0009294">
    <property type="term" value="P:DNA-mediated transformation"/>
    <property type="evidence" value="ECO:0007669"/>
    <property type="project" value="InterPro"/>
</dbReference>
<sequence>MRPPRADEEDDWIRLARSENVGAATFHDLVARCGSAAAALEMMPELATRGGARRPLRIASRDVAAHERAAAKRLGARHVFLGSALYPPRLARIHAPPPVIMVRGDPALLSRRAIAVVGSRRASAAGRTMAWTLAEAFAAAERVVVSGLALGIDGEAHRAALAGGTVAVIAGGIDRPTPEEHLELAEEIAERGALVSEMPMGWAPFARDFPRRNRLIAGLSEGVVVVEAAARSGALHTARYALDQNREVFAVPGSPLDPRAAGALALLRDGATMVIEPRDVLDALGSEATTLPLGFDEPPAPFEAGPLGAGGFAAGVAGAAERVADALSLTPVSHDALVRATGLAAGAVAAAVVELELAGRAEREGDGRVRLSLADRGSR</sequence>
<feature type="domain" description="Smf/DprA SLOG" evidence="2">
    <location>
        <begin position="79"/>
        <end position="284"/>
    </location>
</feature>
<feature type="domain" description="DprA winged helix" evidence="3">
    <location>
        <begin position="316"/>
        <end position="367"/>
    </location>
</feature>
<evidence type="ECO:0000313" key="5">
    <source>
        <dbReference type="Proteomes" id="UP000609531"/>
    </source>
</evidence>
<dbReference type="PANTHER" id="PTHR43022">
    <property type="entry name" value="PROTEIN SMF"/>
    <property type="match status" value="1"/>
</dbReference>
<evidence type="ECO:0000259" key="3">
    <source>
        <dbReference type="Pfam" id="PF17782"/>
    </source>
</evidence>
<dbReference type="AlphaFoldDB" id="A0A934IN11"/>
<organism evidence="4 5">
    <name type="scientific">Acuticoccus mangrovi</name>
    <dbReference type="NCBI Taxonomy" id="2796142"/>
    <lineage>
        <taxon>Bacteria</taxon>
        <taxon>Pseudomonadati</taxon>
        <taxon>Pseudomonadota</taxon>
        <taxon>Alphaproteobacteria</taxon>
        <taxon>Hyphomicrobiales</taxon>
        <taxon>Amorphaceae</taxon>
        <taxon>Acuticoccus</taxon>
    </lineage>
</organism>
<dbReference type="InterPro" id="IPR057666">
    <property type="entry name" value="DrpA_SLOG"/>
</dbReference>
<dbReference type="Gene3D" id="1.10.10.10">
    <property type="entry name" value="Winged helix-like DNA-binding domain superfamily/Winged helix DNA-binding domain"/>
    <property type="match status" value="1"/>
</dbReference>
<dbReference type="InterPro" id="IPR036388">
    <property type="entry name" value="WH-like_DNA-bd_sf"/>
</dbReference>
<comment type="similarity">
    <text evidence="1">Belongs to the DprA/Smf family.</text>
</comment>
<proteinExistence type="inferred from homology"/>
<dbReference type="Pfam" id="PF21102">
    <property type="entry name" value="DprA_N"/>
    <property type="match status" value="1"/>
</dbReference>
<dbReference type="Pfam" id="PF17782">
    <property type="entry name" value="WHD_DprA"/>
    <property type="match status" value="1"/>
</dbReference>
<dbReference type="EMBL" id="JAEKJA010000021">
    <property type="protein sequence ID" value="MBJ3777916.1"/>
    <property type="molecule type" value="Genomic_DNA"/>
</dbReference>